<evidence type="ECO:0000313" key="1">
    <source>
        <dbReference type="EMBL" id="AQS55166.1"/>
    </source>
</evidence>
<proteinExistence type="predicted"/>
<sequence>MTRKMGIAIGVIGHDVLVQKMVSALKLFPNFYPMVRVYENEHEVPPLVESLKDDVEVLCFSGYRPYRRAMDCLNLHIPAHYVPLSGAGLYSALFRLQKRSSLDKLSIDSLSEAIVKQALRELGEGDSELIGFPELPSNTLEEILRFHQEQFLEKRCTGVLTGEKAVADRLSAADVPNEWVMPTQQDIVVSLERALLSTESRRMKESQIVVGLIQINDFNQLVENTSSEHEVQKMKLDIHRVFLDYVKSLEGHLTNLGGGEYLFFTTRGIFERETRGYKYIPLLQESEKSLGLSLRIGIGFGRSANEAGTHARLALRQSKEAGGNVCYIVREDKCVIGPVEMKPPLVYDLSVTDKELLSKAEKAGMTATYMSKLLAQVNAHGKVEYTAQELAPILGVTVRSTHRILLQWLDAGVVEIVGVEKVATKGRPRQIYRLSFLNRKHAESDER</sequence>
<dbReference type="InterPro" id="IPR043128">
    <property type="entry name" value="Rev_trsase/Diguanyl_cyclase"/>
</dbReference>
<dbReference type="STRING" id="1471761.B0W44_04655"/>
<gene>
    <name evidence="1" type="ORF">B0W44_04655</name>
</gene>
<dbReference type="Gene3D" id="3.30.70.270">
    <property type="match status" value="1"/>
</dbReference>
<reference evidence="1 2" key="1">
    <citation type="journal article" date="2015" name="Int. J. Syst. Evol. Microbiol.">
        <title>Novibacillus thermophilus gen. nov., sp. nov., a Gram-staining-negative and moderately thermophilic member of the family Thermoactinomycetaceae.</title>
        <authorList>
            <person name="Yang G."/>
            <person name="Chen J."/>
            <person name="Zhou S."/>
        </authorList>
    </citation>
    <scope>NUCLEOTIDE SEQUENCE [LARGE SCALE GENOMIC DNA]</scope>
    <source>
        <strain evidence="1 2">SG-1</strain>
    </source>
</reference>
<protein>
    <recommendedName>
        <fullName evidence="3">GGDEF domain-containing protein</fullName>
    </recommendedName>
</protein>
<dbReference type="EMBL" id="CP019699">
    <property type="protein sequence ID" value="AQS55166.1"/>
    <property type="molecule type" value="Genomic_DNA"/>
</dbReference>
<evidence type="ECO:0000313" key="2">
    <source>
        <dbReference type="Proteomes" id="UP000188603"/>
    </source>
</evidence>
<accession>A0A1U9K570</accession>
<dbReference type="Proteomes" id="UP000188603">
    <property type="component" value="Chromosome"/>
</dbReference>
<name>A0A1U9K570_9BACL</name>
<evidence type="ECO:0008006" key="3">
    <source>
        <dbReference type="Google" id="ProtNLM"/>
    </source>
</evidence>
<keyword evidence="2" id="KW-1185">Reference proteome</keyword>
<dbReference type="OrthoDB" id="4986073at2"/>
<dbReference type="AlphaFoldDB" id="A0A1U9K570"/>
<dbReference type="KEGG" id="ntr:B0W44_04655"/>
<organism evidence="1 2">
    <name type="scientific">Novibacillus thermophilus</name>
    <dbReference type="NCBI Taxonomy" id="1471761"/>
    <lineage>
        <taxon>Bacteria</taxon>
        <taxon>Bacillati</taxon>
        <taxon>Bacillota</taxon>
        <taxon>Bacilli</taxon>
        <taxon>Bacillales</taxon>
        <taxon>Thermoactinomycetaceae</taxon>
        <taxon>Novibacillus</taxon>
    </lineage>
</organism>
<dbReference type="RefSeq" id="WP_077718984.1">
    <property type="nucleotide sequence ID" value="NZ_CP019699.1"/>
</dbReference>